<dbReference type="Proteomes" id="UP000004069">
    <property type="component" value="Unassembled WGS sequence"/>
</dbReference>
<evidence type="ECO:0000313" key="1">
    <source>
        <dbReference type="EMBL" id="EFG56279.1"/>
    </source>
</evidence>
<dbReference type="Pfam" id="PF08282">
    <property type="entry name" value="Hydrolase_3"/>
    <property type="match status" value="1"/>
</dbReference>
<dbReference type="NCBIfam" id="TIGR00099">
    <property type="entry name" value="Cof-subfamily"/>
    <property type="match status" value="1"/>
</dbReference>
<dbReference type="SUPFAM" id="SSF56784">
    <property type="entry name" value="HAD-like"/>
    <property type="match status" value="1"/>
</dbReference>
<gene>
    <name evidence="1" type="primary">cof</name>
    <name evidence="1" type="ORF">HMPREF0493_0097</name>
</gene>
<protein>
    <submittedName>
        <fullName evidence="1">Cof-like hydrolase</fullName>
    </submittedName>
</protein>
<dbReference type="InterPro" id="IPR006379">
    <property type="entry name" value="HAD-SF_hydro_IIB"/>
</dbReference>
<dbReference type="PROSITE" id="PS01229">
    <property type="entry name" value="COF_2"/>
    <property type="match status" value="1"/>
</dbReference>
<dbReference type="Gene3D" id="3.40.50.1000">
    <property type="entry name" value="HAD superfamily/HAD-like"/>
    <property type="match status" value="1"/>
</dbReference>
<dbReference type="EMBL" id="ADNY01000004">
    <property type="protein sequence ID" value="EFG56279.1"/>
    <property type="molecule type" value="Genomic_DNA"/>
</dbReference>
<comment type="caution">
    <text evidence="1">The sequence shown here is derived from an EMBL/GenBank/DDBJ whole genome shotgun (WGS) entry which is preliminary data.</text>
</comment>
<dbReference type="eggNOG" id="COG0561">
    <property type="taxonomic scope" value="Bacteria"/>
</dbReference>
<dbReference type="PANTHER" id="PTHR10000">
    <property type="entry name" value="PHOSPHOSERINE PHOSPHATASE"/>
    <property type="match status" value="1"/>
</dbReference>
<keyword evidence="2" id="KW-1185">Reference proteome</keyword>
<sequence>MFIPVSARMPQAIETVGNEITTNYPMICYNGALIIDKDGQTIASQPMEIAEAESIIKLVSEEYPDVAWNVYAAREWLSPRMPANLNEERIVQVESTRATLEDVANLPSCHKTLLIGQPQEITELQKKLQQEFTDLNIVKSSPILLEIMAKGIQKGQAVKQLIDFYKVPIADTWAFGDNYNDEEMLKAVGHSVVMGNAPADLKQNADEVTLDNNHDGIAAALNKML</sequence>
<dbReference type="GO" id="GO:0005829">
    <property type="term" value="C:cytosol"/>
    <property type="evidence" value="ECO:0007669"/>
    <property type="project" value="TreeGrafter"/>
</dbReference>
<dbReference type="Gene3D" id="3.30.1240.10">
    <property type="match status" value="1"/>
</dbReference>
<dbReference type="InterPro" id="IPR023214">
    <property type="entry name" value="HAD_sf"/>
</dbReference>
<reference evidence="1 2" key="1">
    <citation type="submission" date="2010-04" db="EMBL/GenBank/DDBJ databases">
        <authorList>
            <person name="Muzny D."/>
            <person name="Qin X."/>
            <person name="Deng J."/>
            <person name="Jiang H."/>
            <person name="Liu Y."/>
            <person name="Qu J."/>
            <person name="Song X.-Z."/>
            <person name="Zhang L."/>
            <person name="Thornton R."/>
            <person name="Coyle M."/>
            <person name="Francisco L."/>
            <person name="Jackson L."/>
            <person name="Javaid M."/>
            <person name="Korchina V."/>
            <person name="Kovar C."/>
            <person name="Mata R."/>
            <person name="Mathew T."/>
            <person name="Ngo R."/>
            <person name="Nguyen L."/>
            <person name="Nguyen N."/>
            <person name="Okwuonu G."/>
            <person name="Ongeri F."/>
            <person name="Pham C."/>
            <person name="Simmons D."/>
            <person name="Wilczek-Boney K."/>
            <person name="Hale W."/>
            <person name="Jakkamsetti A."/>
            <person name="Pham P."/>
            <person name="Ruth R."/>
            <person name="San Lucas F."/>
            <person name="Warren J."/>
            <person name="Zhang J."/>
            <person name="Zhao Z."/>
            <person name="Zhou C."/>
            <person name="Zhu D."/>
            <person name="Lee S."/>
            <person name="Bess C."/>
            <person name="Blankenburg K."/>
            <person name="Forbes L."/>
            <person name="Fu Q."/>
            <person name="Gubbala S."/>
            <person name="Hirani K."/>
            <person name="Jayaseelan J.C."/>
            <person name="Lara F."/>
            <person name="Munidasa M."/>
            <person name="Palculict T."/>
            <person name="Patil S."/>
            <person name="Pu L.-L."/>
            <person name="Saada N."/>
            <person name="Tang L."/>
            <person name="Weissenberger G."/>
            <person name="Zhu Y."/>
            <person name="Hemphill L."/>
            <person name="Shang Y."/>
            <person name="Youmans B."/>
            <person name="Ayvaz T."/>
            <person name="Ross M."/>
            <person name="Santibanez J."/>
            <person name="Aqrawi P."/>
            <person name="Gross S."/>
            <person name="Joshi V."/>
            <person name="Fowler G."/>
            <person name="Nazareth L."/>
            <person name="Reid J."/>
            <person name="Worley K."/>
            <person name="Petrosino J."/>
            <person name="Highlander S."/>
            <person name="Gibbs R."/>
        </authorList>
    </citation>
    <scope>NUCLEOTIDE SEQUENCE [LARGE SCALE GENOMIC DNA]</scope>
    <source>
        <strain evidence="1 2">DSM 11664</strain>
    </source>
</reference>
<proteinExistence type="predicted"/>
<dbReference type="GO" id="GO:0016791">
    <property type="term" value="F:phosphatase activity"/>
    <property type="evidence" value="ECO:0007669"/>
    <property type="project" value="TreeGrafter"/>
</dbReference>
<dbReference type="AlphaFoldDB" id="D4YRG9"/>
<dbReference type="CDD" id="cd07516">
    <property type="entry name" value="HAD_Pase"/>
    <property type="match status" value="1"/>
</dbReference>
<dbReference type="InterPro" id="IPR036412">
    <property type="entry name" value="HAD-like_sf"/>
</dbReference>
<keyword evidence="1" id="KW-0378">Hydrolase</keyword>
<name>D4YRG9_9LACO</name>
<dbReference type="InterPro" id="IPR000150">
    <property type="entry name" value="Cof"/>
</dbReference>
<dbReference type="PANTHER" id="PTHR10000:SF8">
    <property type="entry name" value="HAD SUPERFAMILY HYDROLASE-LIKE, TYPE 3"/>
    <property type="match status" value="1"/>
</dbReference>
<accession>D4YRG9</accession>
<organism evidence="1 2">
    <name type="scientific">Lactobacillus amylolyticus DSM 11664</name>
    <dbReference type="NCBI Taxonomy" id="585524"/>
    <lineage>
        <taxon>Bacteria</taxon>
        <taxon>Bacillati</taxon>
        <taxon>Bacillota</taxon>
        <taxon>Bacilli</taxon>
        <taxon>Lactobacillales</taxon>
        <taxon>Lactobacillaceae</taxon>
        <taxon>Lactobacillus</taxon>
    </lineage>
</organism>
<dbReference type="NCBIfam" id="TIGR01484">
    <property type="entry name" value="HAD-SF-IIB"/>
    <property type="match status" value="1"/>
</dbReference>
<dbReference type="GO" id="GO:0000287">
    <property type="term" value="F:magnesium ion binding"/>
    <property type="evidence" value="ECO:0007669"/>
    <property type="project" value="TreeGrafter"/>
</dbReference>
<evidence type="ECO:0000313" key="2">
    <source>
        <dbReference type="Proteomes" id="UP000004069"/>
    </source>
</evidence>